<evidence type="ECO:0000256" key="1">
    <source>
        <dbReference type="ARBA" id="ARBA00004196"/>
    </source>
</evidence>
<reference evidence="4 5" key="1">
    <citation type="submission" date="2020-11" db="EMBL/GenBank/DDBJ databases">
        <title>Vibrio nitrifigilis sp. nov., a marine nitrogen-fixing bacterium isolated from the lagoon sediment of an islet inside an atoll.</title>
        <authorList>
            <person name="Wang L.-T."/>
            <person name="Shieh W.Y."/>
        </authorList>
    </citation>
    <scope>NUCLEOTIDE SEQUENCE [LARGE SCALE GENOMIC DNA]</scope>
    <source>
        <strain evidence="4 5">NFV-1</strain>
    </source>
</reference>
<feature type="coiled-coil region" evidence="3">
    <location>
        <begin position="248"/>
        <end position="275"/>
    </location>
</feature>
<dbReference type="PANTHER" id="PTHR32347">
    <property type="entry name" value="EFFLUX SYSTEM COMPONENT YKNX-RELATED"/>
    <property type="match status" value="1"/>
</dbReference>
<evidence type="ECO:0000313" key="4">
    <source>
        <dbReference type="EMBL" id="MBF9002883.1"/>
    </source>
</evidence>
<accession>A0ABS0GKC0</accession>
<gene>
    <name evidence="4" type="ORF">I1A42_20610</name>
</gene>
<evidence type="ECO:0000313" key="5">
    <source>
        <dbReference type="Proteomes" id="UP000597206"/>
    </source>
</evidence>
<evidence type="ECO:0000256" key="2">
    <source>
        <dbReference type="ARBA" id="ARBA00023054"/>
    </source>
</evidence>
<protein>
    <submittedName>
        <fullName evidence="4">Biotin/lipoyl-binding protein</fullName>
    </submittedName>
</protein>
<dbReference type="Gene3D" id="2.40.50.100">
    <property type="match status" value="1"/>
</dbReference>
<proteinExistence type="predicted"/>
<sequence>MSPNVESISSGVESALLTVLQLQQKARAASSIKELQFIILNQTHELVTYDQAMLWDGVKREIVGASAVMRVDKQAPFAQFMARQSQQIVQGELVTTIHCVDQTKWSQDEHREARDYFSAQLIWVPLLDSNQELMAGLWLSRPHGLSIREKRLLSFVADSYGYVWQSMNRNHVKRLPALVKNRRVAAVFAVVLLGVMVLPVRQTVLAPAEVVSSHTLTVRMPIDGLIDQILVKPNSVVKSGQPLFDLDSQQLNDQLAQAQQQLSIASAELRLARQQSFYDASRKASISVLEGKRNLARSQVVYLQKKVAQTTVLAKQGGIALFADQGDWVGRALRLGEPVMDIADPQQTEIEVQLAVEDRMDLAVGDEVRLFLNSRPTDPIHAKLRTVAYRSTLQNDGHYAFILKASLVTPEHSPTMGLKGIAKVYGEKTSVFYYLFRRPLAHLRLWWSGL</sequence>
<dbReference type="EMBL" id="JADPMR010000004">
    <property type="protein sequence ID" value="MBF9002883.1"/>
    <property type="molecule type" value="Genomic_DNA"/>
</dbReference>
<comment type="subcellular location">
    <subcellularLocation>
        <location evidence="1">Cell envelope</location>
    </subcellularLocation>
</comment>
<dbReference type="Gene3D" id="1.10.287.470">
    <property type="entry name" value="Helix hairpin bin"/>
    <property type="match status" value="1"/>
</dbReference>
<dbReference type="Proteomes" id="UP000597206">
    <property type="component" value="Unassembled WGS sequence"/>
</dbReference>
<organism evidence="4 5">
    <name type="scientific">Vibrio nitrifigilis</name>
    <dbReference type="NCBI Taxonomy" id="2789781"/>
    <lineage>
        <taxon>Bacteria</taxon>
        <taxon>Pseudomonadati</taxon>
        <taxon>Pseudomonadota</taxon>
        <taxon>Gammaproteobacteria</taxon>
        <taxon>Vibrionales</taxon>
        <taxon>Vibrionaceae</taxon>
        <taxon>Vibrio</taxon>
    </lineage>
</organism>
<keyword evidence="5" id="KW-1185">Reference proteome</keyword>
<dbReference type="RefSeq" id="WP_196124754.1">
    <property type="nucleotide sequence ID" value="NZ_JADPMR010000004.1"/>
</dbReference>
<evidence type="ECO:0000256" key="3">
    <source>
        <dbReference type="SAM" id="Coils"/>
    </source>
</evidence>
<dbReference type="InterPro" id="IPR050465">
    <property type="entry name" value="UPF0194_transport"/>
</dbReference>
<keyword evidence="2 3" id="KW-0175">Coiled coil</keyword>
<dbReference type="SUPFAM" id="SSF111369">
    <property type="entry name" value="HlyD-like secretion proteins"/>
    <property type="match status" value="1"/>
</dbReference>
<comment type="caution">
    <text evidence="4">The sequence shown here is derived from an EMBL/GenBank/DDBJ whole genome shotgun (WGS) entry which is preliminary data.</text>
</comment>
<name>A0ABS0GKC0_9VIBR</name>